<dbReference type="KEGG" id="ein:Eint_060150"/>
<evidence type="ECO:0000313" key="3">
    <source>
        <dbReference type="EMBL" id="ADM11624.1"/>
    </source>
</evidence>
<dbReference type="HOGENOM" id="CLU_665687_0_0_1"/>
<gene>
    <name evidence="3" type="ORF">Eint_060150</name>
</gene>
<dbReference type="VEuPathDB" id="MicrosporidiaDB:Eint_060150"/>
<accession>E0S7E5</accession>
<organism evidence="3 4">
    <name type="scientific">Encephalitozoon intestinalis (strain ATCC 50506)</name>
    <name type="common">Microsporidian parasite</name>
    <name type="synonym">Septata intestinalis</name>
    <dbReference type="NCBI Taxonomy" id="876142"/>
    <lineage>
        <taxon>Eukaryota</taxon>
        <taxon>Fungi</taxon>
        <taxon>Fungi incertae sedis</taxon>
        <taxon>Microsporidia</taxon>
        <taxon>Unikaryonidae</taxon>
        <taxon>Encephalitozoon</taxon>
    </lineage>
</organism>
<sequence>MKGISKVLSASIVLMKLKGVYSTTVLCGDSTQGLQGTTQPSYVLVPSAPETIANCGYSPQNMYVPSTPTTMPSTVPGTTGESETPTSPTSSPTEDVGTCKIAVVKHCDAPGTSSTPCEPEQTLAPSQPVAATIATPLVVASVQTPQAAVTILTPKAVSAQPATIISPFNQAPGYYNSAIPGQILTGNVLSPSASSCQVVPGTTGSSTPQQLPGAVSSGTIPCQIVQGTQSSGNTPGQQFLPGIVPVGSLQPDQATSGTPTPSVSQSQSGQQCCCTPPITNPVMPTPMGISSNGYPSSTAYAPTLGQLGPCIDTQKSTSSCEPKEKPVAQYGMEACAAPTPTAVLGNAEYLLSPGMYNSLNSPCNACCQQQC</sequence>
<keyword evidence="4" id="KW-1185">Reference proteome</keyword>
<dbReference type="Proteomes" id="UP000002313">
    <property type="component" value="Chromosome VI"/>
</dbReference>
<evidence type="ECO:0000313" key="4">
    <source>
        <dbReference type="Proteomes" id="UP000002313"/>
    </source>
</evidence>
<dbReference type="OrthoDB" id="2194938at2759"/>
<name>E0S7E5_ENCIT</name>
<dbReference type="AlphaFoldDB" id="E0S7E5"/>
<feature type="compositionally biased region" description="Low complexity" evidence="1">
    <location>
        <begin position="255"/>
        <end position="270"/>
    </location>
</feature>
<evidence type="ECO:0000256" key="2">
    <source>
        <dbReference type="SAM" id="SignalP"/>
    </source>
</evidence>
<reference evidence="3 4" key="1">
    <citation type="journal article" date="2010" name="Nat. Commun.">
        <title>The complete sequence of the smallest known nuclear genome from the microsporidian Encephalitozoon intestinalis.</title>
        <authorList>
            <person name="Corradi N."/>
            <person name="Pombert J.-F."/>
            <person name="Farinelli L."/>
            <person name="Didier E.S."/>
            <person name="Keeling P.J."/>
        </authorList>
    </citation>
    <scope>NUCLEOTIDE SEQUENCE [LARGE SCALE GENOMIC DNA]</scope>
    <source>
        <strain evidence="3 4">ATCC 50506</strain>
    </source>
</reference>
<feature type="region of interest" description="Disordered" evidence="1">
    <location>
        <begin position="229"/>
        <end position="270"/>
    </location>
</feature>
<protein>
    <submittedName>
        <fullName evidence="3">Polar tube protein Ptp1</fullName>
    </submittedName>
</protein>
<feature type="region of interest" description="Disordered" evidence="1">
    <location>
        <begin position="65"/>
        <end position="95"/>
    </location>
</feature>
<keyword evidence="2" id="KW-0732">Signal</keyword>
<proteinExistence type="predicted"/>
<dbReference type="GeneID" id="9699298"/>
<feature type="chain" id="PRO_5003140105" evidence="2">
    <location>
        <begin position="23"/>
        <end position="371"/>
    </location>
</feature>
<feature type="compositionally biased region" description="Low complexity" evidence="1">
    <location>
        <begin position="65"/>
        <end position="94"/>
    </location>
</feature>
<dbReference type="RefSeq" id="XP_003072984.1">
    <property type="nucleotide sequence ID" value="XM_003072938.1"/>
</dbReference>
<reference evidence="3 4" key="2">
    <citation type="journal article" date="2012" name="Proc. Natl. Acad. Sci. U.S.A.">
        <title>Gain and loss of multiple functionally related, horizontally transferred genes in the reduced genomes of two microsporidian parasites.</title>
        <authorList>
            <person name="Pombert J.-F."/>
            <person name="Selman M."/>
            <person name="Burki F."/>
            <person name="Bardell F.T."/>
            <person name="Farinelli L."/>
            <person name="Solter L.F."/>
            <person name="Whitman D.W."/>
            <person name="Weiss L.M."/>
            <person name="Corradi N."/>
            <person name="Keeling P.J."/>
        </authorList>
    </citation>
    <scope>NUCLEOTIDE SEQUENCE [LARGE SCALE GENOMIC DNA]</scope>
    <source>
        <strain evidence="3 4">ATCC 50506</strain>
    </source>
</reference>
<feature type="signal peptide" evidence="2">
    <location>
        <begin position="1"/>
        <end position="22"/>
    </location>
</feature>
<evidence type="ECO:0000256" key="1">
    <source>
        <dbReference type="SAM" id="MobiDB-lite"/>
    </source>
</evidence>
<dbReference type="EMBL" id="CP001947">
    <property type="protein sequence ID" value="ADM11624.1"/>
    <property type="molecule type" value="Genomic_DNA"/>
</dbReference>